<proteinExistence type="inferred from homology"/>
<evidence type="ECO:0000313" key="7">
    <source>
        <dbReference type="EMBL" id="WUQ87092.1"/>
    </source>
</evidence>
<keyword evidence="4" id="KW-0804">Transcription</keyword>
<evidence type="ECO:0000256" key="2">
    <source>
        <dbReference type="ARBA" id="ARBA00023015"/>
    </source>
</evidence>
<dbReference type="InterPro" id="IPR005119">
    <property type="entry name" value="LysR_subst-bd"/>
</dbReference>
<dbReference type="PROSITE" id="PS50931">
    <property type="entry name" value="HTH_LYSR"/>
    <property type="match status" value="1"/>
</dbReference>
<keyword evidence="2" id="KW-0805">Transcription regulation</keyword>
<dbReference type="Proteomes" id="UP001432222">
    <property type="component" value="Chromosome"/>
</dbReference>
<dbReference type="Gene3D" id="3.40.190.10">
    <property type="entry name" value="Periplasmic binding protein-like II"/>
    <property type="match status" value="2"/>
</dbReference>
<dbReference type="InterPro" id="IPR000847">
    <property type="entry name" value="LysR_HTH_N"/>
</dbReference>
<comment type="similarity">
    <text evidence="1">Belongs to the LysR transcriptional regulatory family.</text>
</comment>
<evidence type="ECO:0000256" key="3">
    <source>
        <dbReference type="ARBA" id="ARBA00023125"/>
    </source>
</evidence>
<evidence type="ECO:0000313" key="8">
    <source>
        <dbReference type="Proteomes" id="UP001432222"/>
    </source>
</evidence>
<dbReference type="InterPro" id="IPR036388">
    <property type="entry name" value="WH-like_DNA-bd_sf"/>
</dbReference>
<dbReference type="Gene3D" id="1.10.10.10">
    <property type="entry name" value="Winged helix-like DNA-binding domain superfamily/Winged helix DNA-binding domain"/>
    <property type="match status" value="1"/>
</dbReference>
<reference evidence="7" key="1">
    <citation type="submission" date="2022-10" db="EMBL/GenBank/DDBJ databases">
        <title>The complete genomes of actinobacterial strains from the NBC collection.</title>
        <authorList>
            <person name="Joergensen T.S."/>
            <person name="Alvarez Arevalo M."/>
            <person name="Sterndorff E.B."/>
            <person name="Faurdal D."/>
            <person name="Vuksanovic O."/>
            <person name="Mourched A.-S."/>
            <person name="Charusanti P."/>
            <person name="Shaw S."/>
            <person name="Blin K."/>
            <person name="Weber T."/>
        </authorList>
    </citation>
    <scope>NUCLEOTIDE SEQUENCE</scope>
    <source>
        <strain evidence="7">NBC_00222</strain>
    </source>
</reference>
<evidence type="ECO:0000256" key="1">
    <source>
        <dbReference type="ARBA" id="ARBA00009437"/>
    </source>
</evidence>
<dbReference type="InterPro" id="IPR036390">
    <property type="entry name" value="WH_DNA-bd_sf"/>
</dbReference>
<feature type="region of interest" description="Disordered" evidence="5">
    <location>
        <begin position="299"/>
        <end position="330"/>
    </location>
</feature>
<keyword evidence="8" id="KW-1185">Reference proteome</keyword>
<gene>
    <name evidence="7" type="ORF">OHA16_31525</name>
</gene>
<feature type="compositionally biased region" description="Polar residues" evidence="5">
    <location>
        <begin position="307"/>
        <end position="317"/>
    </location>
</feature>
<keyword evidence="3" id="KW-0238">DNA-binding</keyword>
<dbReference type="Pfam" id="PF00126">
    <property type="entry name" value="HTH_1"/>
    <property type="match status" value="1"/>
</dbReference>
<dbReference type="Pfam" id="PF03466">
    <property type="entry name" value="LysR_substrate"/>
    <property type="match status" value="1"/>
</dbReference>
<feature type="domain" description="HTH lysR-type" evidence="6">
    <location>
        <begin position="3"/>
        <end position="60"/>
    </location>
</feature>
<dbReference type="SUPFAM" id="SSF46785">
    <property type="entry name" value="Winged helix' DNA-binding domain"/>
    <property type="match status" value="1"/>
</dbReference>
<evidence type="ECO:0000259" key="6">
    <source>
        <dbReference type="PROSITE" id="PS50931"/>
    </source>
</evidence>
<evidence type="ECO:0000256" key="5">
    <source>
        <dbReference type="SAM" id="MobiDB-lite"/>
    </source>
</evidence>
<name>A0ABZ1UAV3_9ACTN</name>
<dbReference type="PANTHER" id="PTHR30346">
    <property type="entry name" value="TRANSCRIPTIONAL DUAL REGULATOR HCAR-RELATED"/>
    <property type="match status" value="1"/>
</dbReference>
<dbReference type="PRINTS" id="PR00039">
    <property type="entry name" value="HTHLYSR"/>
</dbReference>
<accession>A0ABZ1UAV3</accession>
<dbReference type="RefSeq" id="WP_328957661.1">
    <property type="nucleotide sequence ID" value="NZ_CP108110.1"/>
</dbReference>
<protein>
    <submittedName>
        <fullName evidence="7">LysR family transcriptional regulator</fullName>
    </submittedName>
</protein>
<dbReference type="PANTHER" id="PTHR30346:SF0">
    <property type="entry name" value="HCA OPERON TRANSCRIPTIONAL ACTIVATOR HCAR"/>
    <property type="match status" value="1"/>
</dbReference>
<dbReference type="CDD" id="cd08414">
    <property type="entry name" value="PBP2_LTTR_aromatics_like"/>
    <property type="match status" value="1"/>
</dbReference>
<sequence>MDVDTRLLRGFAAVCEEGQLTAAAARLLVSQPALTKRIRQLETLLGVELFERSRHGMTPTRAGRALAAHTDALMAGWEEALRATRAAAAEHGSTLRVGFEGGIINLMTQRTVADFARRMPGWQVELRQNNWFDPTSGLATGEIDLALWHAPPSLARRYSVAVLGEEPRCAALPAGHRLAGRAVIDFEELLDEPFVAIPHESGHWRDYWLAVRERGGRPVRIGAVAHNTDEWLAAVVCGQGVGFAPETMSRLAPREDVAYRPVRGLSPSRVGLYWPKDRTPTPAMAAFVRSCRATVGLGNRIDEREAQNTPQGLSQDTPRAPWAPERPGMP</sequence>
<dbReference type="EMBL" id="CP108110">
    <property type="protein sequence ID" value="WUQ87092.1"/>
    <property type="molecule type" value="Genomic_DNA"/>
</dbReference>
<organism evidence="7 8">
    <name type="scientific">Kitasatospora purpeofusca</name>
    <dbReference type="NCBI Taxonomy" id="67352"/>
    <lineage>
        <taxon>Bacteria</taxon>
        <taxon>Bacillati</taxon>
        <taxon>Actinomycetota</taxon>
        <taxon>Actinomycetes</taxon>
        <taxon>Kitasatosporales</taxon>
        <taxon>Streptomycetaceae</taxon>
        <taxon>Kitasatospora</taxon>
    </lineage>
</organism>
<evidence type="ECO:0000256" key="4">
    <source>
        <dbReference type="ARBA" id="ARBA00023163"/>
    </source>
</evidence>
<dbReference type="SUPFAM" id="SSF53850">
    <property type="entry name" value="Periplasmic binding protein-like II"/>
    <property type="match status" value="1"/>
</dbReference>